<evidence type="ECO:0008006" key="3">
    <source>
        <dbReference type="Google" id="ProtNLM"/>
    </source>
</evidence>
<dbReference type="EMBL" id="CP098755">
    <property type="protein sequence ID" value="USG67716.1"/>
    <property type="molecule type" value="Genomic_DNA"/>
</dbReference>
<proteinExistence type="predicted"/>
<name>A0ABY4WKP1_9BACL</name>
<protein>
    <recommendedName>
        <fullName evidence="3">PilZ domain-containing protein</fullName>
    </recommendedName>
</protein>
<evidence type="ECO:0000313" key="1">
    <source>
        <dbReference type="EMBL" id="USG67716.1"/>
    </source>
</evidence>
<keyword evidence="2" id="KW-1185">Reference proteome</keyword>
<organism evidence="1 2">
    <name type="scientific">Brevibacillus ruminantium</name>
    <dbReference type="NCBI Taxonomy" id="2950604"/>
    <lineage>
        <taxon>Bacteria</taxon>
        <taxon>Bacillati</taxon>
        <taxon>Bacillota</taxon>
        <taxon>Bacilli</taxon>
        <taxon>Bacillales</taxon>
        <taxon>Paenibacillaceae</taxon>
        <taxon>Brevibacillus</taxon>
    </lineage>
</organism>
<reference evidence="1" key="1">
    <citation type="submission" date="2022-06" db="EMBL/GenBank/DDBJ databases">
        <title>Genome sequencing of Brevibacillus sp. BB3-R1.</title>
        <authorList>
            <person name="Heo J."/>
            <person name="Lee D."/>
            <person name="Won M."/>
            <person name="Han B.-H."/>
            <person name="Hong S.-B."/>
            <person name="Kwon S.-W."/>
        </authorList>
    </citation>
    <scope>NUCLEOTIDE SEQUENCE</scope>
    <source>
        <strain evidence="1">BB3-R1</strain>
    </source>
</reference>
<gene>
    <name evidence="1" type="ORF">NDK47_10730</name>
</gene>
<sequence>MQTGILEEYLDRDIRVHYAPSMLASGYPDFEEGRLYDYSDEGILLELPDKALAYIPRTSIRMVMIKPKLGFWAALTRSS</sequence>
<dbReference type="Proteomes" id="UP001056500">
    <property type="component" value="Chromosome"/>
</dbReference>
<evidence type="ECO:0000313" key="2">
    <source>
        <dbReference type="Proteomes" id="UP001056500"/>
    </source>
</evidence>
<dbReference type="RefSeq" id="WP_251874813.1">
    <property type="nucleotide sequence ID" value="NZ_CP098755.1"/>
</dbReference>
<accession>A0ABY4WKP1</accession>